<evidence type="ECO:0000313" key="3">
    <source>
        <dbReference type="Proteomes" id="UP000806378"/>
    </source>
</evidence>
<name>A0A8T0CT13_CORYI</name>
<evidence type="ECO:0000256" key="1">
    <source>
        <dbReference type="SAM" id="Phobius"/>
    </source>
</evidence>
<dbReference type="EMBL" id="MU089623">
    <property type="protein sequence ID" value="KAF7850294.1"/>
    <property type="molecule type" value="Genomic_DNA"/>
</dbReference>
<sequence length="121" mass="13346">MICDGSFFVRCTHITTPNPDPLRLIFIEAQRPVSPSFSPHPSVSSCVYDCSCIPLSVDSLSKVLFKGDIVLKCSLDNTSFLFLSFNCQTGLILFMLCFSPKVLLHLPGIAMLWALLGFSLL</sequence>
<proteinExistence type="predicted"/>
<dbReference type="Gramene" id="rna-gnl|WGS:JABURB|Cocit.L5642.1">
    <property type="protein sequence ID" value="cds-KAF7850294.1"/>
    <property type="gene ID" value="gene-BT93_L5642"/>
</dbReference>
<keyword evidence="1" id="KW-0812">Transmembrane</keyword>
<feature type="transmembrane region" description="Helical" evidence="1">
    <location>
        <begin position="102"/>
        <end position="120"/>
    </location>
</feature>
<dbReference type="Proteomes" id="UP000806378">
    <property type="component" value="Unassembled WGS sequence"/>
</dbReference>
<gene>
    <name evidence="2" type="ORF">BT93_L5642</name>
</gene>
<evidence type="ECO:0000313" key="2">
    <source>
        <dbReference type="EMBL" id="KAF7850294.1"/>
    </source>
</evidence>
<keyword evidence="3" id="KW-1185">Reference proteome</keyword>
<protein>
    <submittedName>
        <fullName evidence="2">Uncharacterized protein</fullName>
    </submittedName>
</protein>
<keyword evidence="1" id="KW-1133">Transmembrane helix</keyword>
<organism evidence="2 3">
    <name type="scientific">Corymbia citriodora subsp. variegata</name>
    <dbReference type="NCBI Taxonomy" id="360336"/>
    <lineage>
        <taxon>Eukaryota</taxon>
        <taxon>Viridiplantae</taxon>
        <taxon>Streptophyta</taxon>
        <taxon>Embryophyta</taxon>
        <taxon>Tracheophyta</taxon>
        <taxon>Spermatophyta</taxon>
        <taxon>Magnoliopsida</taxon>
        <taxon>eudicotyledons</taxon>
        <taxon>Gunneridae</taxon>
        <taxon>Pentapetalae</taxon>
        <taxon>rosids</taxon>
        <taxon>malvids</taxon>
        <taxon>Myrtales</taxon>
        <taxon>Myrtaceae</taxon>
        <taxon>Myrtoideae</taxon>
        <taxon>Eucalypteae</taxon>
        <taxon>Corymbia</taxon>
    </lineage>
</organism>
<dbReference type="AlphaFoldDB" id="A0A8T0CT13"/>
<accession>A0A8T0CT13</accession>
<comment type="caution">
    <text evidence="2">The sequence shown here is derived from an EMBL/GenBank/DDBJ whole genome shotgun (WGS) entry which is preliminary data.</text>
</comment>
<reference evidence="2" key="1">
    <citation type="submission" date="2020-05" db="EMBL/GenBank/DDBJ databases">
        <title>WGS assembly of Corymbia citriodora subspecies variegata.</title>
        <authorList>
            <person name="Barry K."/>
            <person name="Hundley H."/>
            <person name="Shu S."/>
            <person name="Jenkins J."/>
            <person name="Grimwood J."/>
            <person name="Baten A."/>
        </authorList>
    </citation>
    <scope>NUCLEOTIDE SEQUENCE</scope>
    <source>
        <strain evidence="2">CV2-018</strain>
    </source>
</reference>
<keyword evidence="1" id="KW-0472">Membrane</keyword>